<keyword evidence="6" id="KW-1185">Reference proteome</keyword>
<feature type="chain" id="PRO_5032883092" evidence="1">
    <location>
        <begin position="27"/>
        <end position="396"/>
    </location>
</feature>
<reference evidence="3 5" key="1">
    <citation type="submission" date="2020-12" db="EMBL/GenBank/DDBJ databases">
        <title>strain FJAT-54423T represents a novel species of the genus Brevibacillus.</title>
        <authorList>
            <person name="Tang R."/>
        </authorList>
    </citation>
    <scope>NUCLEOTIDE SEQUENCE [LARGE SCALE GENOMIC DNA]</scope>
    <source>
        <strain evidence="3 5">FJAT-54423</strain>
    </source>
</reference>
<evidence type="ECO:0000313" key="3">
    <source>
        <dbReference type="EMBL" id="QQE75603.1"/>
    </source>
</evidence>
<dbReference type="Proteomes" id="UP000677234">
    <property type="component" value="Chromosome"/>
</dbReference>
<gene>
    <name evidence="3" type="ORF">JD108_06780</name>
    <name evidence="4" type="ORF">KDJ56_06460</name>
</gene>
<dbReference type="InterPro" id="IPR018392">
    <property type="entry name" value="LysM"/>
</dbReference>
<reference evidence="4" key="2">
    <citation type="submission" date="2021-04" db="EMBL/GenBank/DDBJ databases">
        <title>Brevibacillus composti FJAT-54423, complete genome.</title>
        <authorList>
            <person name="Tang R."/>
        </authorList>
    </citation>
    <scope>NUCLEOTIDE SEQUENCE</scope>
    <source>
        <strain evidence="4">FJAT-54424</strain>
    </source>
</reference>
<dbReference type="GO" id="GO:0008932">
    <property type="term" value="F:lytic endotransglycosylase activity"/>
    <property type="evidence" value="ECO:0007669"/>
    <property type="project" value="TreeGrafter"/>
</dbReference>
<dbReference type="InterPro" id="IPR036779">
    <property type="entry name" value="LysM_dom_sf"/>
</dbReference>
<organism evidence="3 5">
    <name type="scientific">Brevibacillus composti</name>
    <dbReference type="NCBI Taxonomy" id="2796470"/>
    <lineage>
        <taxon>Bacteria</taxon>
        <taxon>Bacillati</taxon>
        <taxon>Bacillota</taxon>
        <taxon>Bacilli</taxon>
        <taxon>Bacillales</taxon>
        <taxon>Paenibacillaceae</taxon>
        <taxon>Brevibacillus</taxon>
    </lineage>
</organism>
<dbReference type="Pfam" id="PF01476">
    <property type="entry name" value="LysM"/>
    <property type="match status" value="4"/>
</dbReference>
<name>A0A7T5EMZ2_9BACL</name>
<dbReference type="Gene3D" id="3.10.350.10">
    <property type="entry name" value="LysM domain"/>
    <property type="match status" value="4"/>
</dbReference>
<feature type="domain" description="LysM" evidence="2">
    <location>
        <begin position="204"/>
        <end position="248"/>
    </location>
</feature>
<feature type="domain" description="LysM" evidence="2">
    <location>
        <begin position="27"/>
        <end position="70"/>
    </location>
</feature>
<dbReference type="RefSeq" id="WP_198829124.1">
    <property type="nucleotide sequence ID" value="NZ_CP066308.1"/>
</dbReference>
<dbReference type="PANTHER" id="PTHR33734">
    <property type="entry name" value="LYSM DOMAIN-CONTAINING GPI-ANCHORED PROTEIN 2"/>
    <property type="match status" value="1"/>
</dbReference>
<sequence>MKSTSWKRIVSLLLAASFLPAAHASAETITVKAGDTLGNIAYRHNVTVDQLKAANQLKSDMLLVGQSLYIPSASQVYTVHSGDVLWKIADAFNTTIPAIMEANRMTSTDLLAGQTLLIPSSQTAPAPAPSPTAPYGSTRYTVVKGDMLWKIAERFQVSISAIVEANQLKSSEIWIGQKLVIPQKQVSSSEPVPVTPDKPSVTLSSYTVKKGDTPWTISIAHGIPRDEFLQVNKFSESDYLQIGQTVKIPVHHIPVTSTPGEAYGEYLDWFEAAQYLMPIHAVAVVTDFETKKQFRVKRTIGAFHSDTEPLTAADAAMIKEVWGGRYSWQVRPVVVEVNGRKLAASMTSMPHSMEYIADNNFDGHFDIHFRNSLRHKDNLIDPDHQAAIKTAAGLAR</sequence>
<proteinExistence type="predicted"/>
<dbReference type="EMBL" id="CP073708">
    <property type="protein sequence ID" value="QUO42629.1"/>
    <property type="molecule type" value="Genomic_DNA"/>
</dbReference>
<feature type="signal peptide" evidence="1">
    <location>
        <begin position="1"/>
        <end position="26"/>
    </location>
</feature>
<dbReference type="KEGG" id="bcop:JD108_06780"/>
<feature type="domain" description="LysM" evidence="2">
    <location>
        <begin position="138"/>
        <end position="181"/>
    </location>
</feature>
<dbReference type="CDD" id="cd00118">
    <property type="entry name" value="LysM"/>
    <property type="match status" value="4"/>
</dbReference>
<feature type="domain" description="LysM" evidence="2">
    <location>
        <begin position="75"/>
        <end position="118"/>
    </location>
</feature>
<dbReference type="SUPFAM" id="SSF54106">
    <property type="entry name" value="LysM domain"/>
    <property type="match status" value="4"/>
</dbReference>
<evidence type="ECO:0000313" key="6">
    <source>
        <dbReference type="Proteomes" id="UP000677234"/>
    </source>
</evidence>
<dbReference type="EMBL" id="CP066308">
    <property type="protein sequence ID" value="QQE75603.1"/>
    <property type="molecule type" value="Genomic_DNA"/>
</dbReference>
<dbReference type="PROSITE" id="PS51782">
    <property type="entry name" value="LYSM"/>
    <property type="match status" value="4"/>
</dbReference>
<protein>
    <submittedName>
        <fullName evidence="3">LysM peptidoglycan-binding domain-containing protein</fullName>
    </submittedName>
</protein>
<evidence type="ECO:0000313" key="5">
    <source>
        <dbReference type="Proteomes" id="UP000595847"/>
    </source>
</evidence>
<dbReference type="PANTHER" id="PTHR33734:SF22">
    <property type="entry name" value="MEMBRANE-BOUND LYTIC MUREIN TRANSGLYCOSYLASE D"/>
    <property type="match status" value="1"/>
</dbReference>
<keyword evidence="1" id="KW-0732">Signal</keyword>
<accession>A0A7T5EMZ2</accession>
<dbReference type="AlphaFoldDB" id="A0A7T5EMZ2"/>
<evidence type="ECO:0000259" key="2">
    <source>
        <dbReference type="PROSITE" id="PS51782"/>
    </source>
</evidence>
<evidence type="ECO:0000313" key="4">
    <source>
        <dbReference type="EMBL" id="QUO42629.1"/>
    </source>
</evidence>
<evidence type="ECO:0000256" key="1">
    <source>
        <dbReference type="SAM" id="SignalP"/>
    </source>
</evidence>
<dbReference type="Proteomes" id="UP000595847">
    <property type="component" value="Chromosome"/>
</dbReference>
<dbReference type="SMART" id="SM00257">
    <property type="entry name" value="LysM"/>
    <property type="match status" value="4"/>
</dbReference>